<evidence type="ECO:0000313" key="1">
    <source>
        <dbReference type="EMBL" id="PFX11928.1"/>
    </source>
</evidence>
<keyword evidence="2" id="KW-1185">Reference proteome</keyword>
<evidence type="ECO:0000313" key="2">
    <source>
        <dbReference type="Proteomes" id="UP000225706"/>
    </source>
</evidence>
<sequence>MKAYKALDAYNFFVSGWVNTVFTKKVAESNSVVVTARVYHLQRTRTTPLSTWLLADVSGEVILGHCDCMAGLCEACSHIAALLVAVEAGYRMRDSVTCTGEKGQWIMPSYVKEIPYMPVSDMDLTSANKLRKQLEEPDGSKQRAEKKRPQIEVTTASERDNFFKEIFNYGKSAILSLTPPYNSSFIFHEEQVFVDSKNRDSLRFLCWPNEDLTKEMKEYPMVTHLFGATSSPSVANFYLRKTAQSYQEDFYKEVIETVNRNMYVDDMMKSTSTTGKAISLASQLRTLLEKGGFRLTKWYRKDREVMGTIPKSERAKSVANLELEGLPTESALGLKWNIEEDKFVKEVMEKMLQRVSQKPVTR</sequence>
<dbReference type="AlphaFoldDB" id="A0A2B4R6B6"/>
<dbReference type="EMBL" id="LSMT01001732">
    <property type="protein sequence ID" value="PFX11928.1"/>
    <property type="molecule type" value="Genomic_DNA"/>
</dbReference>
<dbReference type="PANTHER" id="PTHR47526:SF4">
    <property type="entry name" value="SWIM-TYPE DOMAIN-CONTAINING PROTEIN"/>
    <property type="match status" value="1"/>
</dbReference>
<organism evidence="1 2">
    <name type="scientific">Stylophora pistillata</name>
    <name type="common">Smooth cauliflower coral</name>
    <dbReference type="NCBI Taxonomy" id="50429"/>
    <lineage>
        <taxon>Eukaryota</taxon>
        <taxon>Metazoa</taxon>
        <taxon>Cnidaria</taxon>
        <taxon>Anthozoa</taxon>
        <taxon>Hexacorallia</taxon>
        <taxon>Scleractinia</taxon>
        <taxon>Astrocoeniina</taxon>
        <taxon>Pocilloporidae</taxon>
        <taxon>Stylophora</taxon>
    </lineage>
</organism>
<reference evidence="2" key="1">
    <citation type="journal article" date="2017" name="bioRxiv">
        <title>Comparative analysis of the genomes of Stylophora pistillata and Acropora digitifera provides evidence for extensive differences between species of corals.</title>
        <authorList>
            <person name="Voolstra C.R."/>
            <person name="Li Y."/>
            <person name="Liew Y.J."/>
            <person name="Baumgarten S."/>
            <person name="Zoccola D."/>
            <person name="Flot J.-F."/>
            <person name="Tambutte S."/>
            <person name="Allemand D."/>
            <person name="Aranda M."/>
        </authorList>
    </citation>
    <scope>NUCLEOTIDE SEQUENCE [LARGE SCALE GENOMIC DNA]</scope>
</reference>
<evidence type="ECO:0008006" key="3">
    <source>
        <dbReference type="Google" id="ProtNLM"/>
    </source>
</evidence>
<dbReference type="Proteomes" id="UP000225706">
    <property type="component" value="Unassembled WGS sequence"/>
</dbReference>
<dbReference type="PANTHER" id="PTHR47526">
    <property type="entry name" value="ATP-DEPENDENT DNA HELICASE"/>
    <property type="match status" value="1"/>
</dbReference>
<comment type="caution">
    <text evidence="1">The sequence shown here is derived from an EMBL/GenBank/DDBJ whole genome shotgun (WGS) entry which is preliminary data.</text>
</comment>
<gene>
    <name evidence="1" type="ORF">AWC38_SpisGene24191</name>
</gene>
<dbReference type="STRING" id="50429.A0A2B4R6B6"/>
<proteinExistence type="predicted"/>
<protein>
    <recommendedName>
        <fullName evidence="3">SWIM-type domain-containing protein</fullName>
    </recommendedName>
</protein>
<accession>A0A2B4R6B6</accession>
<name>A0A2B4R6B6_STYPI</name>
<dbReference type="OrthoDB" id="5984149at2759"/>